<dbReference type="EMBL" id="BT126239">
    <property type="protein sequence ID" value="AEB33525.1"/>
    <property type="molecule type" value="mRNA"/>
</dbReference>
<sequence length="55" mass="6364">LYSATMHCYIPIAFCLFALLELTNGVNEKESSTYCVSYFNGVCWDKRFNMWPTGK</sequence>
<organism evidence="2">
    <name type="scientific">Drosophila melanogaster</name>
    <name type="common">Fruit fly</name>
    <dbReference type="NCBI Taxonomy" id="7227"/>
    <lineage>
        <taxon>Eukaryota</taxon>
        <taxon>Metazoa</taxon>
        <taxon>Ecdysozoa</taxon>
        <taxon>Arthropoda</taxon>
        <taxon>Hexapoda</taxon>
        <taxon>Insecta</taxon>
        <taxon>Pterygota</taxon>
        <taxon>Neoptera</taxon>
        <taxon>Endopterygota</taxon>
        <taxon>Diptera</taxon>
        <taxon>Brachycera</taxon>
        <taxon>Muscomorpha</taxon>
        <taxon>Ephydroidea</taxon>
        <taxon>Drosophilidae</taxon>
        <taxon>Drosophila</taxon>
        <taxon>Sophophora</taxon>
    </lineage>
</organism>
<dbReference type="VEuPathDB" id="VectorBase:FBgn0265349"/>
<dbReference type="OrthoDB" id="7807526at2759"/>
<evidence type="ECO:0000256" key="1">
    <source>
        <dbReference type="SAM" id="SignalP"/>
    </source>
</evidence>
<keyword evidence="1" id="KW-0732">Signal</keyword>
<feature type="chain" id="PRO_5003303139" evidence="1">
    <location>
        <begin position="26"/>
        <end position="55"/>
    </location>
</feature>
<accession>F3YD78</accession>
<dbReference type="Bgee" id="FBgn0265349">
    <property type="expression patterns" value="Expressed in spermatid in male reproductive gland and 15 other cell types or tissues"/>
</dbReference>
<protein>
    <submittedName>
        <fullName evidence="2">MIP29156p</fullName>
    </submittedName>
</protein>
<dbReference type="ExpressionAtlas" id="F3YD78">
    <property type="expression patterns" value="baseline and differential"/>
</dbReference>
<gene>
    <name evidence="2" type="primary">Sfp33A4-RA</name>
</gene>
<proteinExistence type="evidence at transcript level"/>
<feature type="non-terminal residue" evidence="2">
    <location>
        <position position="1"/>
    </location>
</feature>
<name>F3YD78_DROME</name>
<evidence type="ECO:0000313" key="2">
    <source>
        <dbReference type="EMBL" id="AEB33525.1"/>
    </source>
</evidence>
<reference evidence="2" key="1">
    <citation type="submission" date="2011-04" db="EMBL/GenBank/DDBJ databases">
        <authorList>
            <person name="Carlson J."/>
            <person name="Booth B."/>
            <person name="Frise E."/>
            <person name="Sandler J."/>
            <person name="Wan K."/>
            <person name="Yu C."/>
            <person name="Celniker S."/>
        </authorList>
    </citation>
    <scope>NUCLEOTIDE SEQUENCE</scope>
</reference>
<dbReference type="HOGENOM" id="CLU_3126538_0_0_1"/>
<feature type="signal peptide" evidence="1">
    <location>
        <begin position="1"/>
        <end position="25"/>
    </location>
</feature>
<dbReference type="AlphaFoldDB" id="F3YD78"/>